<accession>A0A7E4VLA2</accession>
<dbReference type="Proteomes" id="UP000492821">
    <property type="component" value="Unassembled WGS sequence"/>
</dbReference>
<sequence length="183" mass="20949">MDDGSDKKQPPLSRILLTDARVLFYVDAFVLKKLYGSDAPFDCTQVENLKRLAGSISAEFPNHKPVSRTTVQYWFQKREELRAEGKISNKYWQALTEELCRKWPLKTIPKSSQIASDIPPPFDNTVSDFLPTLKKTQQSNTPGIPIAAFYYGYTDKSGDKTLCYTYDESNPNRVKVYTQKNAY</sequence>
<reference evidence="2" key="2">
    <citation type="submission" date="2020-10" db="UniProtKB">
        <authorList>
            <consortium name="WormBaseParasite"/>
        </authorList>
    </citation>
    <scope>IDENTIFICATION</scope>
</reference>
<name>A0A7E4VLA2_PANRE</name>
<dbReference type="AlphaFoldDB" id="A0A7E4VLA2"/>
<organism evidence="1 2">
    <name type="scientific">Panagrellus redivivus</name>
    <name type="common">Microworm</name>
    <dbReference type="NCBI Taxonomy" id="6233"/>
    <lineage>
        <taxon>Eukaryota</taxon>
        <taxon>Metazoa</taxon>
        <taxon>Ecdysozoa</taxon>
        <taxon>Nematoda</taxon>
        <taxon>Chromadorea</taxon>
        <taxon>Rhabditida</taxon>
        <taxon>Tylenchina</taxon>
        <taxon>Panagrolaimomorpha</taxon>
        <taxon>Panagrolaimoidea</taxon>
        <taxon>Panagrolaimidae</taxon>
        <taxon>Panagrellus</taxon>
    </lineage>
</organism>
<protein>
    <submittedName>
        <fullName evidence="2">HTH_48 domain-containing protein</fullName>
    </submittedName>
</protein>
<dbReference type="WBParaSite" id="Pan_g22156.t1">
    <property type="protein sequence ID" value="Pan_g22156.t1"/>
    <property type="gene ID" value="Pan_g22156"/>
</dbReference>
<keyword evidence="1" id="KW-1185">Reference proteome</keyword>
<reference evidence="1" key="1">
    <citation type="journal article" date="2013" name="Genetics">
        <title>The draft genome and transcriptome of Panagrellus redivivus are shaped by the harsh demands of a free-living lifestyle.</title>
        <authorList>
            <person name="Srinivasan J."/>
            <person name="Dillman A.R."/>
            <person name="Macchietto M.G."/>
            <person name="Heikkinen L."/>
            <person name="Lakso M."/>
            <person name="Fracchia K.M."/>
            <person name="Antoshechkin I."/>
            <person name="Mortazavi A."/>
            <person name="Wong G."/>
            <person name="Sternberg P.W."/>
        </authorList>
    </citation>
    <scope>NUCLEOTIDE SEQUENCE [LARGE SCALE GENOMIC DNA]</scope>
    <source>
        <strain evidence="1">MT8872</strain>
    </source>
</reference>
<evidence type="ECO:0000313" key="1">
    <source>
        <dbReference type="Proteomes" id="UP000492821"/>
    </source>
</evidence>
<proteinExistence type="predicted"/>
<evidence type="ECO:0000313" key="2">
    <source>
        <dbReference type="WBParaSite" id="Pan_g22156.t1"/>
    </source>
</evidence>